<dbReference type="AlphaFoldDB" id="A0A2N5CCV1"/>
<name>A0A2N5CCV1_9BURK</name>
<reference evidence="1 2" key="1">
    <citation type="submission" date="2017-12" db="EMBL/GenBank/DDBJ databases">
        <title>Genome sequence of the active heterotrophic nitrifier-denitrifier, Cupriavidus pauculus UM1.</title>
        <authorList>
            <person name="Putonti C."/>
            <person name="Castignetti D."/>
        </authorList>
    </citation>
    <scope>NUCLEOTIDE SEQUENCE [LARGE SCALE GENOMIC DNA]</scope>
    <source>
        <strain evidence="1 2">UM1</strain>
    </source>
</reference>
<comment type="caution">
    <text evidence="1">The sequence shown here is derived from an EMBL/GenBank/DDBJ whole genome shotgun (WGS) entry which is preliminary data.</text>
</comment>
<sequence length="103" mass="10905">MAAALIEIRKPFVVALTLGPTANQTDRTCEGSEDIAVFSTDGALLAGRVDNPQAEDLLARAASDCFARRTAGVIELRQDEPTCGASDAGGSVLRVYIEPVLWK</sequence>
<organism evidence="1 2">
    <name type="scientific">Cupriavidus pauculus</name>
    <dbReference type="NCBI Taxonomy" id="82633"/>
    <lineage>
        <taxon>Bacteria</taxon>
        <taxon>Pseudomonadati</taxon>
        <taxon>Pseudomonadota</taxon>
        <taxon>Betaproteobacteria</taxon>
        <taxon>Burkholderiales</taxon>
        <taxon>Burkholderiaceae</taxon>
        <taxon>Cupriavidus</taxon>
    </lineage>
</organism>
<dbReference type="Proteomes" id="UP000234341">
    <property type="component" value="Unassembled WGS sequence"/>
</dbReference>
<accession>A0A2N5CCV1</accession>
<evidence type="ECO:0000313" key="2">
    <source>
        <dbReference type="Proteomes" id="UP000234341"/>
    </source>
</evidence>
<protein>
    <submittedName>
        <fullName evidence="1">Uncharacterized protein</fullName>
    </submittedName>
</protein>
<dbReference type="EMBL" id="PJRP01000005">
    <property type="protein sequence ID" value="PLQ00012.1"/>
    <property type="molecule type" value="Genomic_DNA"/>
</dbReference>
<gene>
    <name evidence="1" type="ORF">CYJ10_13380</name>
</gene>
<proteinExistence type="predicted"/>
<evidence type="ECO:0000313" key="1">
    <source>
        <dbReference type="EMBL" id="PLQ00012.1"/>
    </source>
</evidence>